<keyword evidence="7" id="KW-0862">Zinc</keyword>
<evidence type="ECO:0000259" key="12">
    <source>
        <dbReference type="Pfam" id="PF01435"/>
    </source>
</evidence>
<evidence type="ECO:0000256" key="5">
    <source>
        <dbReference type="ARBA" id="ARBA00022723"/>
    </source>
</evidence>
<dbReference type="Gene3D" id="3.30.2010.10">
    <property type="entry name" value="Metalloproteases ('zincins'), catalytic domain"/>
    <property type="match status" value="1"/>
</dbReference>
<feature type="transmembrane region" description="Helical" evidence="11">
    <location>
        <begin position="203"/>
        <end position="231"/>
    </location>
</feature>
<keyword evidence="5" id="KW-0479">Metal-binding</keyword>
<evidence type="ECO:0000256" key="10">
    <source>
        <dbReference type="ARBA" id="ARBA00023136"/>
    </source>
</evidence>
<evidence type="ECO:0000256" key="4">
    <source>
        <dbReference type="ARBA" id="ARBA00022692"/>
    </source>
</evidence>
<proteinExistence type="predicted"/>
<gene>
    <name evidence="13" type="primary">htpX_2</name>
    <name evidence="13" type="ORF">MPOCJGCO_2786</name>
</gene>
<evidence type="ECO:0000256" key="11">
    <source>
        <dbReference type="SAM" id="Phobius"/>
    </source>
</evidence>
<evidence type="ECO:0000313" key="14">
    <source>
        <dbReference type="Proteomes" id="UP001055057"/>
    </source>
</evidence>
<dbReference type="Pfam" id="PF01435">
    <property type="entry name" value="Peptidase_M48"/>
    <property type="match status" value="1"/>
</dbReference>
<sequence>MMLRVNGLYGWVQANDRRSVALFAGFLAALNVAAILVLYIPLLAFDPDHAPVHAWGGYAERYVPLVTLAAAGYLALNLVRHVRSVQRLVGFTFVDDADEPRLCRLVETLAIGMGLPAPYVGVIEARALNAFACGVNRRNAVVVVTRGLLDDLDDDELGTVLAHELAHIANGDIRLLAAANACLRLVGWLIRPRLRRSDRLKEVAAFPLIMVTMPPLFLFVLIVGVCAQAALRGSSLIRLLITSSREFVADARAVEATQNPAALVSALRRLDGRSRLADLPPGQDAIMIDGACEGGFATHPTIARRIEAIVAVTGSMALIAPPRRDTRTDAGAAPAVSAIRASVFGASTRAQTCGQSALRRVGSGDDRNWLGLTPAMTAGALLGVVVFLGLHRHELTQPAALVGALDPRPAGALFAVAGRGSLCNVAALGGIALGLQRPAACEGTAVHDFTVAQAQAQASGPVGALLSAMTQAGPNLHMHPDGHFSSVPPAAVQAADVRSKRCFRTRGYAQGDAGLHRVDEPRRRDGAFNIQGWLDGSEAQASVVAAASSEAVGGRMLKDYVETRKTIYESIDRFFGEPGLVLARRAFASPAHQRAIERLRERLGDPRWVAGLSPVESAEATLLATSPEDFVTCVARKRMTAQRL</sequence>
<dbReference type="EMBL" id="BPRB01000154">
    <property type="protein sequence ID" value="GJE60672.1"/>
    <property type="molecule type" value="Genomic_DNA"/>
</dbReference>
<evidence type="ECO:0000256" key="8">
    <source>
        <dbReference type="ARBA" id="ARBA00022989"/>
    </source>
</evidence>
<keyword evidence="9" id="KW-0482">Metalloprotease</keyword>
<dbReference type="InterPro" id="IPR050083">
    <property type="entry name" value="HtpX_protease"/>
</dbReference>
<evidence type="ECO:0000256" key="3">
    <source>
        <dbReference type="ARBA" id="ARBA00022670"/>
    </source>
</evidence>
<dbReference type="GO" id="GO:0006508">
    <property type="term" value="P:proteolysis"/>
    <property type="evidence" value="ECO:0007669"/>
    <property type="project" value="UniProtKB-KW"/>
</dbReference>
<dbReference type="Proteomes" id="UP001055057">
    <property type="component" value="Unassembled WGS sequence"/>
</dbReference>
<keyword evidence="10 11" id="KW-0472">Membrane</keyword>
<dbReference type="RefSeq" id="WP_238183286.1">
    <property type="nucleotide sequence ID" value="NZ_BPRB01000154.1"/>
</dbReference>
<accession>A0ABQ4U1D2</accession>
<keyword evidence="14" id="KW-1185">Reference proteome</keyword>
<keyword evidence="3 13" id="KW-0645">Protease</keyword>
<reference evidence="13" key="1">
    <citation type="journal article" date="2021" name="Front. Microbiol.">
        <title>Comprehensive Comparative Genomics and Phenotyping of Methylobacterium Species.</title>
        <authorList>
            <person name="Alessa O."/>
            <person name="Ogura Y."/>
            <person name="Fujitani Y."/>
            <person name="Takami H."/>
            <person name="Hayashi T."/>
            <person name="Sahin N."/>
            <person name="Tani A."/>
        </authorList>
    </citation>
    <scope>NUCLEOTIDE SEQUENCE</scope>
    <source>
        <strain evidence="13">DSM 23632</strain>
    </source>
</reference>
<comment type="cofactor">
    <cofactor evidence="1">
        <name>Zn(2+)</name>
        <dbReference type="ChEBI" id="CHEBI:29105"/>
    </cofactor>
</comment>
<evidence type="ECO:0000256" key="7">
    <source>
        <dbReference type="ARBA" id="ARBA00022833"/>
    </source>
</evidence>
<feature type="transmembrane region" description="Helical" evidence="11">
    <location>
        <begin position="20"/>
        <end position="42"/>
    </location>
</feature>
<keyword evidence="2" id="KW-1003">Cell membrane</keyword>
<organism evidence="13 14">
    <name type="scientific">Methylobacterium trifolii</name>
    <dbReference type="NCBI Taxonomy" id="1003092"/>
    <lineage>
        <taxon>Bacteria</taxon>
        <taxon>Pseudomonadati</taxon>
        <taxon>Pseudomonadota</taxon>
        <taxon>Alphaproteobacteria</taxon>
        <taxon>Hyphomicrobiales</taxon>
        <taxon>Methylobacteriaceae</taxon>
        <taxon>Methylobacterium</taxon>
    </lineage>
</organism>
<keyword evidence="6" id="KW-0378">Hydrolase</keyword>
<reference evidence="13" key="2">
    <citation type="submission" date="2021-08" db="EMBL/GenBank/DDBJ databases">
        <authorList>
            <person name="Tani A."/>
            <person name="Ola A."/>
            <person name="Ogura Y."/>
            <person name="Katsura K."/>
            <person name="Hayashi T."/>
        </authorList>
    </citation>
    <scope>NUCLEOTIDE SEQUENCE</scope>
    <source>
        <strain evidence="13">DSM 23632</strain>
    </source>
</reference>
<keyword evidence="4 11" id="KW-0812">Transmembrane</keyword>
<evidence type="ECO:0000256" key="2">
    <source>
        <dbReference type="ARBA" id="ARBA00022475"/>
    </source>
</evidence>
<dbReference type="PANTHER" id="PTHR43221">
    <property type="entry name" value="PROTEASE HTPX"/>
    <property type="match status" value="1"/>
</dbReference>
<evidence type="ECO:0000256" key="1">
    <source>
        <dbReference type="ARBA" id="ARBA00001947"/>
    </source>
</evidence>
<protein>
    <submittedName>
        <fullName evidence="13">Protease HtpX</fullName>
    </submittedName>
</protein>
<evidence type="ECO:0000256" key="9">
    <source>
        <dbReference type="ARBA" id="ARBA00023049"/>
    </source>
</evidence>
<evidence type="ECO:0000256" key="6">
    <source>
        <dbReference type="ARBA" id="ARBA00022801"/>
    </source>
</evidence>
<comment type="caution">
    <text evidence="13">The sequence shown here is derived from an EMBL/GenBank/DDBJ whole genome shotgun (WGS) entry which is preliminary data.</text>
</comment>
<name>A0ABQ4U1D2_9HYPH</name>
<feature type="domain" description="Peptidase M48" evidence="12">
    <location>
        <begin position="98"/>
        <end position="310"/>
    </location>
</feature>
<feature type="transmembrane region" description="Helical" evidence="11">
    <location>
        <begin position="62"/>
        <end position="79"/>
    </location>
</feature>
<dbReference type="InterPro" id="IPR001915">
    <property type="entry name" value="Peptidase_M48"/>
</dbReference>
<evidence type="ECO:0000313" key="13">
    <source>
        <dbReference type="EMBL" id="GJE60672.1"/>
    </source>
</evidence>
<dbReference type="PANTHER" id="PTHR43221:SF2">
    <property type="entry name" value="PROTEASE HTPX HOMOLOG"/>
    <property type="match status" value="1"/>
</dbReference>
<keyword evidence="8 11" id="KW-1133">Transmembrane helix</keyword>
<dbReference type="GO" id="GO:0008233">
    <property type="term" value="F:peptidase activity"/>
    <property type="evidence" value="ECO:0007669"/>
    <property type="project" value="UniProtKB-KW"/>
</dbReference>